<dbReference type="SMR" id="A0A0R0G453"/>
<dbReference type="Pfam" id="PF05938">
    <property type="entry name" value="Self-incomp_S1"/>
    <property type="match status" value="1"/>
</dbReference>
<dbReference type="Gramene" id="KRH13086">
    <property type="protein sequence ID" value="KRH13086"/>
    <property type="gene ID" value="GLYMA_15G214800"/>
</dbReference>
<reference evidence="7 8" key="1">
    <citation type="journal article" date="2010" name="Nature">
        <title>Genome sequence of the palaeopolyploid soybean.</title>
        <authorList>
            <person name="Schmutz J."/>
            <person name="Cannon S.B."/>
            <person name="Schlueter J."/>
            <person name="Ma J."/>
            <person name="Mitros T."/>
            <person name="Nelson W."/>
            <person name="Hyten D.L."/>
            <person name="Song Q."/>
            <person name="Thelen J.J."/>
            <person name="Cheng J."/>
            <person name="Xu D."/>
            <person name="Hellsten U."/>
            <person name="May G.D."/>
            <person name="Yu Y."/>
            <person name="Sakurai T."/>
            <person name="Umezawa T."/>
            <person name="Bhattacharyya M.K."/>
            <person name="Sandhu D."/>
            <person name="Valliyodan B."/>
            <person name="Lindquist E."/>
            <person name="Peto M."/>
            <person name="Grant D."/>
            <person name="Shu S."/>
            <person name="Goodstein D."/>
            <person name="Barry K."/>
            <person name="Futrell-Griggs M."/>
            <person name="Abernathy B."/>
            <person name="Du J."/>
            <person name="Tian Z."/>
            <person name="Zhu L."/>
            <person name="Gill N."/>
            <person name="Joshi T."/>
            <person name="Libault M."/>
            <person name="Sethuraman A."/>
            <person name="Zhang X.-C."/>
            <person name="Shinozaki K."/>
            <person name="Nguyen H.T."/>
            <person name="Wing R.A."/>
            <person name="Cregan P."/>
            <person name="Specht J."/>
            <person name="Grimwood J."/>
            <person name="Rokhsar D."/>
            <person name="Stacey G."/>
            <person name="Shoemaker R.C."/>
            <person name="Jackson S.A."/>
        </authorList>
    </citation>
    <scope>NUCLEOTIDE SEQUENCE</scope>
    <source>
        <strain evidence="8">cv. Williams 82</strain>
        <tissue evidence="7">Callus</tissue>
    </source>
</reference>
<organism evidence="7">
    <name type="scientific">Glycine max</name>
    <name type="common">Soybean</name>
    <name type="synonym">Glycine hispida</name>
    <dbReference type="NCBI Taxonomy" id="3847"/>
    <lineage>
        <taxon>Eukaryota</taxon>
        <taxon>Viridiplantae</taxon>
        <taxon>Streptophyta</taxon>
        <taxon>Embryophyta</taxon>
        <taxon>Tracheophyta</taxon>
        <taxon>Spermatophyta</taxon>
        <taxon>Magnoliopsida</taxon>
        <taxon>eudicotyledons</taxon>
        <taxon>Gunneridae</taxon>
        <taxon>Pentapetalae</taxon>
        <taxon>rosids</taxon>
        <taxon>fabids</taxon>
        <taxon>Fabales</taxon>
        <taxon>Fabaceae</taxon>
        <taxon>Papilionoideae</taxon>
        <taxon>50 kb inversion clade</taxon>
        <taxon>NPAAA clade</taxon>
        <taxon>indigoferoid/millettioid clade</taxon>
        <taxon>Phaseoleae</taxon>
        <taxon>Glycine</taxon>
        <taxon>Glycine subgen. Soja</taxon>
    </lineage>
</organism>
<accession>A0A0R0G453</accession>
<evidence type="ECO:0000256" key="6">
    <source>
        <dbReference type="RuleBase" id="RU367044"/>
    </source>
</evidence>
<dbReference type="PANTHER" id="PTHR31232:SF43">
    <property type="entry name" value="S-PROTEIN HOMOLOG 29-RELATED"/>
    <property type="match status" value="1"/>
</dbReference>
<dbReference type="InParanoid" id="A0A0R0G453"/>
<evidence type="ECO:0000256" key="3">
    <source>
        <dbReference type="ARBA" id="ARBA00022471"/>
    </source>
</evidence>
<protein>
    <recommendedName>
        <fullName evidence="6">S-protein homolog</fullName>
    </recommendedName>
</protein>
<dbReference type="AlphaFoldDB" id="A0A0R0G453"/>
<dbReference type="PaxDb" id="3847-GLYMA15G29480.1"/>
<evidence type="ECO:0000256" key="2">
    <source>
        <dbReference type="ARBA" id="ARBA00005581"/>
    </source>
</evidence>
<evidence type="ECO:0000256" key="4">
    <source>
        <dbReference type="ARBA" id="ARBA00022525"/>
    </source>
</evidence>
<keyword evidence="3 6" id="KW-0713">Self-incompatibility</keyword>
<dbReference type="EnsemblPlants" id="KRH13086">
    <property type="protein sequence ID" value="KRH13086"/>
    <property type="gene ID" value="GLYMA_15G214800"/>
</dbReference>
<dbReference type="GO" id="GO:0005576">
    <property type="term" value="C:extracellular region"/>
    <property type="evidence" value="ECO:0007669"/>
    <property type="project" value="UniProtKB-SubCell"/>
</dbReference>
<evidence type="ECO:0000313" key="9">
    <source>
        <dbReference type="Proteomes" id="UP000008827"/>
    </source>
</evidence>
<sequence>AQKTLFVRTHVRIFNNLGDNQGVSIHCKSKDNDLGTNVIYNDQCYGWHFHSNIWGITLFFCHFSWSGGEGTYDIYKAKRDCRRCDWY</sequence>
<dbReference type="OMA" id="RTHVRIF"/>
<dbReference type="PANTHER" id="PTHR31232">
    <property type="match status" value="1"/>
</dbReference>
<feature type="non-terminal residue" evidence="7">
    <location>
        <position position="1"/>
    </location>
</feature>
<keyword evidence="9" id="KW-1185">Reference proteome</keyword>
<proteinExistence type="inferred from homology"/>
<name>A0A0R0G453_SOYBN</name>
<dbReference type="GO" id="GO:0060320">
    <property type="term" value="P:rejection of self pollen"/>
    <property type="evidence" value="ECO:0007669"/>
    <property type="project" value="UniProtKB-KW"/>
</dbReference>
<keyword evidence="4 6" id="KW-0964">Secreted</keyword>
<reference evidence="8" key="2">
    <citation type="submission" date="2018-02" db="UniProtKB">
        <authorList>
            <consortium name="EnsemblPlants"/>
        </authorList>
    </citation>
    <scope>IDENTIFICATION</scope>
    <source>
        <strain evidence="8">Williams 82</strain>
    </source>
</reference>
<evidence type="ECO:0000313" key="7">
    <source>
        <dbReference type="EMBL" id="KRH13086.1"/>
    </source>
</evidence>
<dbReference type="Proteomes" id="UP000008827">
    <property type="component" value="Chromosome 15"/>
</dbReference>
<keyword evidence="5" id="KW-0732">Signal</keyword>
<gene>
    <name evidence="7" type="ORF">GLYMA_15G214800</name>
</gene>
<evidence type="ECO:0000256" key="1">
    <source>
        <dbReference type="ARBA" id="ARBA00004613"/>
    </source>
</evidence>
<comment type="similarity">
    <text evidence="2 6">Belongs to the plant self-incompatibility (S1) protein family.</text>
</comment>
<evidence type="ECO:0000313" key="8">
    <source>
        <dbReference type="EnsemblPlants" id="KRH13086"/>
    </source>
</evidence>
<reference evidence="7" key="3">
    <citation type="submission" date="2018-07" db="EMBL/GenBank/DDBJ databases">
        <title>WGS assembly of Glycine max.</title>
        <authorList>
            <person name="Schmutz J."/>
            <person name="Cannon S."/>
            <person name="Schlueter J."/>
            <person name="Ma J."/>
            <person name="Mitros T."/>
            <person name="Nelson W."/>
            <person name="Hyten D."/>
            <person name="Song Q."/>
            <person name="Thelen J."/>
            <person name="Cheng J."/>
            <person name="Xu D."/>
            <person name="Hellsten U."/>
            <person name="May G."/>
            <person name="Yu Y."/>
            <person name="Sakurai T."/>
            <person name="Umezawa T."/>
            <person name="Bhattacharyya M."/>
            <person name="Sandhu D."/>
            <person name="Valliyodan B."/>
            <person name="Lindquist E."/>
            <person name="Peto M."/>
            <person name="Grant D."/>
            <person name="Shu S."/>
            <person name="Goodstein D."/>
            <person name="Barry K."/>
            <person name="Futrell-Griggs M."/>
            <person name="Abernathy B."/>
            <person name="Du J."/>
            <person name="Tian Z."/>
            <person name="Zhu L."/>
            <person name="Gill N."/>
            <person name="Joshi T."/>
            <person name="Libault M."/>
            <person name="Sethuraman A."/>
            <person name="Zhang X."/>
            <person name="Shinozaki K."/>
            <person name="Nguyen H."/>
            <person name="Wing R."/>
            <person name="Cregan P."/>
            <person name="Specht J."/>
            <person name="Grimwood J."/>
            <person name="Rokhsar D."/>
            <person name="Stacey G."/>
            <person name="Shoemaker R."/>
            <person name="Jackson S."/>
        </authorList>
    </citation>
    <scope>NUCLEOTIDE SEQUENCE</scope>
    <source>
        <tissue evidence="7">Callus</tissue>
    </source>
</reference>
<evidence type="ECO:0000256" key="5">
    <source>
        <dbReference type="ARBA" id="ARBA00022729"/>
    </source>
</evidence>
<dbReference type="EMBL" id="CM000848">
    <property type="protein sequence ID" value="KRH13086.1"/>
    <property type="molecule type" value="Genomic_DNA"/>
</dbReference>
<dbReference type="InterPro" id="IPR010264">
    <property type="entry name" value="Self-incomp_S1"/>
</dbReference>
<comment type="subcellular location">
    <subcellularLocation>
        <location evidence="1 6">Secreted</location>
    </subcellularLocation>
</comment>